<protein>
    <submittedName>
        <fullName evidence="1">Uncharacterized protein</fullName>
    </submittedName>
</protein>
<evidence type="ECO:0000313" key="2">
    <source>
        <dbReference type="Proteomes" id="UP001527866"/>
    </source>
</evidence>
<gene>
    <name evidence="1" type="ORF">O4J56_06790</name>
</gene>
<organism evidence="1 2">
    <name type="scientific">Nocardiopsis endophytica</name>
    <dbReference type="NCBI Taxonomy" id="3018445"/>
    <lineage>
        <taxon>Bacteria</taxon>
        <taxon>Bacillati</taxon>
        <taxon>Actinomycetota</taxon>
        <taxon>Actinomycetes</taxon>
        <taxon>Streptosporangiales</taxon>
        <taxon>Nocardiopsidaceae</taxon>
        <taxon>Nocardiopsis</taxon>
    </lineage>
</organism>
<comment type="caution">
    <text evidence="1">The sequence shown here is derived from an EMBL/GenBank/DDBJ whole genome shotgun (WGS) entry which is preliminary data.</text>
</comment>
<name>A0ABT4U070_9ACTN</name>
<accession>A0ABT4U070</accession>
<evidence type="ECO:0000313" key="1">
    <source>
        <dbReference type="EMBL" id="MDA2810341.1"/>
    </source>
</evidence>
<reference evidence="1 2" key="1">
    <citation type="submission" date="2023-01" db="EMBL/GenBank/DDBJ databases">
        <title>Draft genome sequence of Nocardiopsis sp. RSe5-2 isolated from halophytes.</title>
        <authorList>
            <person name="Duangmal K."/>
            <person name="Chantavorakit T."/>
        </authorList>
    </citation>
    <scope>NUCLEOTIDE SEQUENCE [LARGE SCALE GENOMIC DNA]</scope>
    <source>
        <strain evidence="1 2">RSe5-2</strain>
    </source>
</reference>
<dbReference type="Proteomes" id="UP001527866">
    <property type="component" value="Unassembled WGS sequence"/>
</dbReference>
<keyword evidence="2" id="KW-1185">Reference proteome</keyword>
<sequence>MDTTTCDDNLRDAKDARDQELLNQLNAAYHGRWRIWRSVGEDGAPAAWVATNIGVTDAAPTLHATTPERLQAELESPPARCARRFSGLGGVHE</sequence>
<proteinExistence type="predicted"/>
<dbReference type="EMBL" id="JAQFWQ010000013">
    <property type="protein sequence ID" value="MDA2810341.1"/>
    <property type="molecule type" value="Genomic_DNA"/>
</dbReference>
<dbReference type="RefSeq" id="WP_270684421.1">
    <property type="nucleotide sequence ID" value="NZ_JAQFWQ010000013.1"/>
</dbReference>